<sequence>MLEKGQIKFTEKAAEIAKVYFEKKKVNEFLIVAPNLEKPEGVKDFYKILLGKEQDPTSLRKVYTKDIMRTEKLFEVSLVRESGLSFILSPYLGCLLYIAKTQESKYKTIKRPDSDWPMAVVNENNDSVMIKFISHMRTKAVDLADLVLEIEKSAEFDKKDIDRNSIKIFLKRELHYTDLMSLTNETGKFIFKAFNVKNKRNVALKIVWPDDNGINEKEVSKILAYGKYRNFKNEKEFEEGLKKIKKEDRTLYKYLNTPVFVKSFKNACLKKSSDTQYWKFTFKVFEFPLMDSSFLDYVGKLEKKALDSNAIKELRKVSKNLLKGYVEIYKRNLLPRDTGNYNILVKQVTDGNGIHKTRFNLSDFGLFETEKTLLKNPILFWKFQTKAALDLLELKDDSELNSEGEKIAKSSKKVFEDNPNLFKYQALLKNYQQLNQQKLLIEKKAKKLCEEYFKSEITKEKCFSVFNVVKAVMCLYVKLKEGKKVHEFMSGEIEEIVKKYKKSAEPLERKFLDFVERILSEKYDTPEDALTDDFLINKI</sequence>
<protein>
    <submittedName>
        <fullName evidence="2">Uncharacterized protein</fullName>
    </submittedName>
</protein>
<name>A0AA48KZ76_9FIRM</name>
<dbReference type="Proteomes" id="UP001337580">
    <property type="component" value="Chromosome"/>
</dbReference>
<dbReference type="SUPFAM" id="SSF56112">
    <property type="entry name" value="Protein kinase-like (PK-like)"/>
    <property type="match status" value="1"/>
</dbReference>
<reference evidence="2" key="1">
    <citation type="journal article" date="2023" name="ISME J.">
        <title>Emergence of putative energy parasites within Clostridia revealed by genome analysis of a novel endosymbiotic clade.</title>
        <authorList>
            <person name="Takahashi K."/>
            <person name="Kuwahara H."/>
            <person name="Horikawa Y."/>
            <person name="Izawa K."/>
            <person name="Kato D."/>
            <person name="Inagaki T."/>
            <person name="Yuki M."/>
            <person name="Ohkuma M."/>
            <person name="Hongoh Y."/>
        </authorList>
    </citation>
    <scope>NUCLEOTIDE SEQUENCE</scope>
    <source>
        <strain evidence="2">CfP3-15</strain>
    </source>
</reference>
<dbReference type="AlphaFoldDB" id="A0AA48KZ76"/>
<dbReference type="InterPro" id="IPR011009">
    <property type="entry name" value="Kinase-like_dom_sf"/>
</dbReference>
<keyword evidence="1" id="KW-0175">Coiled coil</keyword>
<evidence type="ECO:0000256" key="1">
    <source>
        <dbReference type="SAM" id="Coils"/>
    </source>
</evidence>
<dbReference type="EMBL" id="AP027924">
    <property type="protein sequence ID" value="BED92024.1"/>
    <property type="molecule type" value="Genomic_DNA"/>
</dbReference>
<proteinExistence type="predicted"/>
<dbReference type="KEGG" id="ips:CfP315_0597"/>
<organism evidence="2">
    <name type="scientific">Candidatus Improbicoccus pseudotrichonymphae</name>
    <dbReference type="NCBI Taxonomy" id="3033792"/>
    <lineage>
        <taxon>Bacteria</taxon>
        <taxon>Bacillati</taxon>
        <taxon>Bacillota</taxon>
        <taxon>Clostridia</taxon>
        <taxon>Candidatus Improbicoccus</taxon>
    </lineage>
</organism>
<accession>A0AA48KZ76</accession>
<evidence type="ECO:0000313" key="2">
    <source>
        <dbReference type="EMBL" id="BED92024.1"/>
    </source>
</evidence>
<feature type="coiled-coil region" evidence="1">
    <location>
        <begin position="424"/>
        <end position="451"/>
    </location>
</feature>
<gene>
    <name evidence="2" type="ORF">CfP315_0597</name>
</gene>